<dbReference type="EMBL" id="JAFCMP010000235">
    <property type="protein sequence ID" value="KAG5182549.1"/>
    <property type="molecule type" value="Genomic_DNA"/>
</dbReference>
<feature type="compositionally biased region" description="Basic residues" evidence="1">
    <location>
        <begin position="13"/>
        <end position="25"/>
    </location>
</feature>
<feature type="transmembrane region" description="Helical" evidence="2">
    <location>
        <begin position="59"/>
        <end position="80"/>
    </location>
</feature>
<feature type="transmembrane region" description="Helical" evidence="2">
    <location>
        <begin position="100"/>
        <end position="120"/>
    </location>
</feature>
<sequence length="371" mass="41368">MTRGGEAAAHSPQPHRPRPRARHNAHNPLPPPLPLRSDKLDDRTGRPAHLLLECATRGALLAAAYAAFPHVCAALAPLIYGDGSAAALNERVRAGLTGSFLPGISLLFGTLFSYTISLLVNRQNRIEELVNQELAAMTTLLWHLIDFFDGDPEKREQALKAVWRHTDQLIFNSRYQEILALVQGDSIEELMRMIIRVDEKDTAQNTHKPNINRELLGYLRPLGAEINRLRAMRISAEGRVLPPVHFFILGSLAMLLLFGFTLTSMQAPLVDDTAAVLQVPQESRILFALLVNAFSALLGFALDLTNPFNGRYKVRRTTATAYLIKIRNDIVQTLGVQTVTAFDAENRCAVQRELTRFREITGTHLPVDRHL</sequence>
<comment type="caution">
    <text evidence="3">The sequence shown here is derived from an EMBL/GenBank/DDBJ whole genome shotgun (WGS) entry which is preliminary data.</text>
</comment>
<dbReference type="AlphaFoldDB" id="A0A835YX84"/>
<dbReference type="Pfam" id="PF14023">
    <property type="entry name" value="Bestrophin-like"/>
    <property type="match status" value="1"/>
</dbReference>
<gene>
    <name evidence="3" type="ORF">JKP88DRAFT_199228</name>
</gene>
<evidence type="ECO:0000256" key="1">
    <source>
        <dbReference type="SAM" id="MobiDB-lite"/>
    </source>
</evidence>
<keyword evidence="2" id="KW-0812">Transmembrane</keyword>
<keyword evidence="4" id="KW-1185">Reference proteome</keyword>
<protein>
    <submittedName>
        <fullName evidence="3">Uncharacterized protein</fullName>
    </submittedName>
</protein>
<feature type="region of interest" description="Disordered" evidence="1">
    <location>
        <begin position="1"/>
        <end position="40"/>
    </location>
</feature>
<dbReference type="OrthoDB" id="412895at2759"/>
<feature type="transmembrane region" description="Helical" evidence="2">
    <location>
        <begin position="240"/>
        <end position="265"/>
    </location>
</feature>
<keyword evidence="2" id="KW-1133">Transmembrane helix</keyword>
<evidence type="ECO:0000256" key="2">
    <source>
        <dbReference type="SAM" id="Phobius"/>
    </source>
</evidence>
<dbReference type="InterPro" id="IPR025333">
    <property type="entry name" value="DUF4239"/>
</dbReference>
<dbReference type="Proteomes" id="UP000664859">
    <property type="component" value="Unassembled WGS sequence"/>
</dbReference>
<evidence type="ECO:0000313" key="4">
    <source>
        <dbReference type="Proteomes" id="UP000664859"/>
    </source>
</evidence>
<keyword evidence="2" id="KW-0472">Membrane</keyword>
<feature type="transmembrane region" description="Helical" evidence="2">
    <location>
        <begin position="285"/>
        <end position="305"/>
    </location>
</feature>
<organism evidence="3 4">
    <name type="scientific">Tribonema minus</name>
    <dbReference type="NCBI Taxonomy" id="303371"/>
    <lineage>
        <taxon>Eukaryota</taxon>
        <taxon>Sar</taxon>
        <taxon>Stramenopiles</taxon>
        <taxon>Ochrophyta</taxon>
        <taxon>PX clade</taxon>
        <taxon>Xanthophyceae</taxon>
        <taxon>Tribonematales</taxon>
        <taxon>Tribonemataceae</taxon>
        <taxon>Tribonema</taxon>
    </lineage>
</organism>
<reference evidence="3" key="1">
    <citation type="submission" date="2021-02" db="EMBL/GenBank/DDBJ databases">
        <title>First Annotated Genome of the Yellow-green Alga Tribonema minus.</title>
        <authorList>
            <person name="Mahan K.M."/>
        </authorList>
    </citation>
    <scope>NUCLEOTIDE SEQUENCE</scope>
    <source>
        <strain evidence="3">UTEX B ZZ1240</strain>
    </source>
</reference>
<accession>A0A835YX84</accession>
<evidence type="ECO:0000313" key="3">
    <source>
        <dbReference type="EMBL" id="KAG5182549.1"/>
    </source>
</evidence>
<proteinExistence type="predicted"/>
<name>A0A835YX84_9STRA</name>